<feature type="compositionally biased region" description="Polar residues" evidence="1">
    <location>
        <begin position="262"/>
        <end position="271"/>
    </location>
</feature>
<proteinExistence type="predicted"/>
<feature type="compositionally biased region" description="Gly residues" evidence="1">
    <location>
        <begin position="503"/>
        <end position="516"/>
    </location>
</feature>
<keyword evidence="3" id="KW-1185">Reference proteome</keyword>
<reference evidence="3" key="1">
    <citation type="journal article" date="2014" name="Proc. Natl. Acad. Sci. U.S.A.">
        <title>Extensive sampling of basidiomycete genomes demonstrates inadequacy of the white-rot/brown-rot paradigm for wood decay fungi.</title>
        <authorList>
            <person name="Riley R."/>
            <person name="Salamov A.A."/>
            <person name="Brown D.W."/>
            <person name="Nagy L.G."/>
            <person name="Floudas D."/>
            <person name="Held B.W."/>
            <person name="Levasseur A."/>
            <person name="Lombard V."/>
            <person name="Morin E."/>
            <person name="Otillar R."/>
            <person name="Lindquist E.A."/>
            <person name="Sun H."/>
            <person name="LaButti K.M."/>
            <person name="Schmutz J."/>
            <person name="Jabbour D."/>
            <person name="Luo H."/>
            <person name="Baker S.E."/>
            <person name="Pisabarro A.G."/>
            <person name="Walton J.D."/>
            <person name="Blanchette R.A."/>
            <person name="Henrissat B."/>
            <person name="Martin F."/>
            <person name="Cullen D."/>
            <person name="Hibbett D.S."/>
            <person name="Grigoriev I.V."/>
        </authorList>
    </citation>
    <scope>NUCLEOTIDE SEQUENCE [LARGE SCALE GENOMIC DNA]</scope>
    <source>
        <strain evidence="3">MUCL 33604</strain>
    </source>
</reference>
<feature type="compositionally biased region" description="Low complexity" evidence="1">
    <location>
        <begin position="824"/>
        <end position="835"/>
    </location>
</feature>
<dbReference type="Proteomes" id="UP000027265">
    <property type="component" value="Unassembled WGS sequence"/>
</dbReference>
<feature type="region of interest" description="Disordered" evidence="1">
    <location>
        <begin position="443"/>
        <end position="463"/>
    </location>
</feature>
<dbReference type="InParanoid" id="A0A067PNZ3"/>
<feature type="compositionally biased region" description="Basic and acidic residues" evidence="1">
    <location>
        <begin position="841"/>
        <end position="857"/>
    </location>
</feature>
<dbReference type="AlphaFoldDB" id="A0A067PNZ3"/>
<accession>A0A067PNZ3</accession>
<protein>
    <submittedName>
        <fullName evidence="2">Uncharacterized protein</fullName>
    </submittedName>
</protein>
<evidence type="ECO:0000313" key="3">
    <source>
        <dbReference type="Proteomes" id="UP000027265"/>
    </source>
</evidence>
<feature type="compositionally biased region" description="Low complexity" evidence="1">
    <location>
        <begin position="664"/>
        <end position="675"/>
    </location>
</feature>
<feature type="region of interest" description="Disordered" evidence="1">
    <location>
        <begin position="732"/>
        <end position="873"/>
    </location>
</feature>
<organism evidence="2 3">
    <name type="scientific">Jaapia argillacea MUCL 33604</name>
    <dbReference type="NCBI Taxonomy" id="933084"/>
    <lineage>
        <taxon>Eukaryota</taxon>
        <taxon>Fungi</taxon>
        <taxon>Dikarya</taxon>
        <taxon>Basidiomycota</taxon>
        <taxon>Agaricomycotina</taxon>
        <taxon>Agaricomycetes</taxon>
        <taxon>Agaricomycetidae</taxon>
        <taxon>Jaapiales</taxon>
        <taxon>Jaapiaceae</taxon>
        <taxon>Jaapia</taxon>
    </lineage>
</organism>
<dbReference type="HOGENOM" id="CLU_308366_0_0_1"/>
<evidence type="ECO:0000313" key="2">
    <source>
        <dbReference type="EMBL" id="KDQ52051.1"/>
    </source>
</evidence>
<gene>
    <name evidence="2" type="ORF">JAAARDRAFT_210810</name>
</gene>
<feature type="compositionally biased region" description="Polar residues" evidence="1">
    <location>
        <begin position="101"/>
        <end position="118"/>
    </location>
</feature>
<name>A0A067PNZ3_9AGAM</name>
<feature type="compositionally biased region" description="Low complexity" evidence="1">
    <location>
        <begin position="39"/>
        <end position="56"/>
    </location>
</feature>
<dbReference type="EMBL" id="KL197743">
    <property type="protein sequence ID" value="KDQ52051.1"/>
    <property type="molecule type" value="Genomic_DNA"/>
</dbReference>
<dbReference type="OrthoDB" id="2757368at2759"/>
<feature type="region of interest" description="Disordered" evidence="1">
    <location>
        <begin position="598"/>
        <end position="708"/>
    </location>
</feature>
<feature type="compositionally biased region" description="Polar residues" evidence="1">
    <location>
        <begin position="598"/>
        <end position="622"/>
    </location>
</feature>
<feature type="compositionally biased region" description="Low complexity" evidence="1">
    <location>
        <begin position="297"/>
        <end position="340"/>
    </location>
</feature>
<sequence length="957" mass="103094">MSSNAPTTNHFRQPLTVNTAAPVGQARTGILPSPSSAVNGQSLLSGGYQQQQSQNLHSTGTGHVGFQSLSDMRSQGGQSIPRGYHVPVTHQPAQSHVPASISHSQHQPNANSPTASSNQFHPPSMPQPHQHAHHQQQRQSIPLFDNRPRVPQFTQGLSHNGHPIMPAQNGGYIYYPQPSPTSQQPNNTPFAQPTLNQIGLIQQGHFPPPQRRASHPDANHGPNASIPRQSTLPPVWHPQSQPSSLPPPPLHPPAKYLPFPASSPSTNQQPANGGAIHPRSSQSFVPIAPAPNPTSRPPSTSTSATSPSPNLNSTPAPVPSSSSSSSHSRPPTSANSNSSPSEPPTPSTPNPDSDKASSASRPDPIVLTIEKHVQGVLAPGKALLERSWHAILEGITTDYLRTFQDHVFLQEKYGKLLVGSRQLFDRYNKLESERDSLKAELVKSKDEEGRLKTENERLDEEVSKQKWENENLRLYIGNQTKEILGLKDVISTSMPKGDSGKPAVGGGGGGQNGDGQPGDRPSNQDGEAPDPASPTKAPDYPPELVEAIRKQVSLGVEVQVATILADAHAQRAARVDAEKKLEVIQKQLQMMTASFNGAQASPISPSICSETPQPNPAAQSHPPSSPLVAHSGPSSPIPPSVRPRSRSHTADTTTVVGSPPPTSTSPSSSKIVSLPPTSPPVASAINPHPEAHTQIPPSSSTSIKREEVELCLGPEVMADLRRRDSGAENEVIDLTDLLDSPPPSRLALPPERRVEVQPPQLPVTVSGRIGGIVGQESLRRPREEEIEEPSPRKRRRTSPLPLTPPLTEEDTFGDPGILLNEARSSSSATATSNNSEAPPDQESREGAQEDVPMKSETLEPEPPDPLHQLSASKPKLGFKHIDLVYHQGKDRMICRLCILRRKTEPTAPTTWFPLTASYDRLIEHCETEHPPFCEAVYPMSSAQLGELRQQLLAYEPK</sequence>
<feature type="compositionally biased region" description="Polar residues" evidence="1">
    <location>
        <begin position="190"/>
        <end position="200"/>
    </location>
</feature>
<feature type="compositionally biased region" description="Low complexity" evidence="1">
    <location>
        <begin position="180"/>
        <end position="189"/>
    </location>
</feature>
<feature type="region of interest" description="Disordered" evidence="1">
    <location>
        <begin position="26"/>
        <end position="360"/>
    </location>
</feature>
<dbReference type="STRING" id="933084.A0A067PNZ3"/>
<feature type="region of interest" description="Disordered" evidence="1">
    <location>
        <begin position="491"/>
        <end position="540"/>
    </location>
</feature>
<evidence type="ECO:0000256" key="1">
    <source>
        <dbReference type="SAM" id="MobiDB-lite"/>
    </source>
</evidence>
<feature type="compositionally biased region" description="Polar residues" evidence="1">
    <location>
        <begin position="57"/>
        <end position="78"/>
    </location>
</feature>